<sequence>MYTKCSICFDALGPASIPVATRCGHLYCLDCATFNFARPDARCAICRTPHTLKKLVKLYPDYEQASQTPGPSADPRRAATAGRRPANASAPAMQGKVGMDIWDESTLVDIALDRADAAICRSNFRSEARADLRISLKALRSMLQTMYAKMEDNDRAAAVKAEVQQLKRENARLKAQVDEQKQRRRQEVKRAAAQWEQERGAFLTMHSGLQDKLQKLRSEMRSLEGKLAKSEEARVASEQEMKLWRKSANRSKKKYYVLKAETRASRRNADSDNDSLEVV</sequence>
<dbReference type="EMBL" id="KE504128">
    <property type="protein sequence ID" value="EPT04105.1"/>
    <property type="molecule type" value="Genomic_DNA"/>
</dbReference>
<evidence type="ECO:0000256" key="4">
    <source>
        <dbReference type="PROSITE-ProRule" id="PRU00175"/>
    </source>
</evidence>
<evidence type="ECO:0000256" key="6">
    <source>
        <dbReference type="SAM" id="MobiDB-lite"/>
    </source>
</evidence>
<feature type="compositionally biased region" description="Low complexity" evidence="6">
    <location>
        <begin position="78"/>
        <end position="90"/>
    </location>
</feature>
<feature type="region of interest" description="Disordered" evidence="6">
    <location>
        <begin position="64"/>
        <end position="92"/>
    </location>
</feature>
<dbReference type="Gene3D" id="3.30.40.10">
    <property type="entry name" value="Zinc/RING finger domain, C3HC4 (zinc finger)"/>
    <property type="match status" value="1"/>
</dbReference>
<dbReference type="Pfam" id="PF14634">
    <property type="entry name" value="zf-RING_5"/>
    <property type="match status" value="1"/>
</dbReference>
<evidence type="ECO:0000259" key="7">
    <source>
        <dbReference type="PROSITE" id="PS50089"/>
    </source>
</evidence>
<dbReference type="OrthoDB" id="6105938at2759"/>
<dbReference type="InParanoid" id="S8G1A2"/>
<reference evidence="8 9" key="1">
    <citation type="journal article" date="2012" name="Science">
        <title>The Paleozoic origin of enzymatic lignin decomposition reconstructed from 31 fungal genomes.</title>
        <authorList>
            <person name="Floudas D."/>
            <person name="Binder M."/>
            <person name="Riley R."/>
            <person name="Barry K."/>
            <person name="Blanchette R.A."/>
            <person name="Henrissat B."/>
            <person name="Martinez A.T."/>
            <person name="Otillar R."/>
            <person name="Spatafora J.W."/>
            <person name="Yadav J.S."/>
            <person name="Aerts A."/>
            <person name="Benoit I."/>
            <person name="Boyd A."/>
            <person name="Carlson A."/>
            <person name="Copeland A."/>
            <person name="Coutinho P.M."/>
            <person name="de Vries R.P."/>
            <person name="Ferreira P."/>
            <person name="Findley K."/>
            <person name="Foster B."/>
            <person name="Gaskell J."/>
            <person name="Glotzer D."/>
            <person name="Gorecki P."/>
            <person name="Heitman J."/>
            <person name="Hesse C."/>
            <person name="Hori C."/>
            <person name="Igarashi K."/>
            <person name="Jurgens J.A."/>
            <person name="Kallen N."/>
            <person name="Kersten P."/>
            <person name="Kohler A."/>
            <person name="Kuees U."/>
            <person name="Kumar T.K.A."/>
            <person name="Kuo A."/>
            <person name="LaButti K."/>
            <person name="Larrondo L.F."/>
            <person name="Lindquist E."/>
            <person name="Ling A."/>
            <person name="Lombard V."/>
            <person name="Lucas S."/>
            <person name="Lundell T."/>
            <person name="Martin R."/>
            <person name="McLaughlin D.J."/>
            <person name="Morgenstern I."/>
            <person name="Morin E."/>
            <person name="Murat C."/>
            <person name="Nagy L.G."/>
            <person name="Nolan M."/>
            <person name="Ohm R.A."/>
            <person name="Patyshakuliyeva A."/>
            <person name="Rokas A."/>
            <person name="Ruiz-Duenas F.J."/>
            <person name="Sabat G."/>
            <person name="Salamov A."/>
            <person name="Samejima M."/>
            <person name="Schmutz J."/>
            <person name="Slot J.C."/>
            <person name="St John F."/>
            <person name="Stenlid J."/>
            <person name="Sun H."/>
            <person name="Sun S."/>
            <person name="Syed K."/>
            <person name="Tsang A."/>
            <person name="Wiebenga A."/>
            <person name="Young D."/>
            <person name="Pisabarro A."/>
            <person name="Eastwood D.C."/>
            <person name="Martin F."/>
            <person name="Cullen D."/>
            <person name="Grigoriev I.V."/>
            <person name="Hibbett D.S."/>
        </authorList>
    </citation>
    <scope>NUCLEOTIDE SEQUENCE</scope>
    <source>
        <strain evidence="9">FP-58527</strain>
    </source>
</reference>
<dbReference type="InterPro" id="IPR001841">
    <property type="entry name" value="Znf_RING"/>
</dbReference>
<name>S8G1A2_FOMSC</name>
<protein>
    <recommendedName>
        <fullName evidence="7">RING-type domain-containing protein</fullName>
    </recommendedName>
</protein>
<feature type="domain" description="RING-type" evidence="7">
    <location>
        <begin position="5"/>
        <end position="47"/>
    </location>
</feature>
<evidence type="ECO:0000313" key="9">
    <source>
        <dbReference type="Proteomes" id="UP000015241"/>
    </source>
</evidence>
<dbReference type="GO" id="GO:0008270">
    <property type="term" value="F:zinc ion binding"/>
    <property type="evidence" value="ECO:0007669"/>
    <property type="project" value="UniProtKB-KW"/>
</dbReference>
<dbReference type="SUPFAM" id="SSF57850">
    <property type="entry name" value="RING/U-box"/>
    <property type="match status" value="1"/>
</dbReference>
<keyword evidence="1" id="KW-0479">Metal-binding</keyword>
<keyword evidence="5" id="KW-0175">Coiled coil</keyword>
<evidence type="ECO:0000256" key="1">
    <source>
        <dbReference type="ARBA" id="ARBA00022723"/>
    </source>
</evidence>
<keyword evidence="9" id="KW-1185">Reference proteome</keyword>
<dbReference type="InterPro" id="IPR017907">
    <property type="entry name" value="Znf_RING_CS"/>
</dbReference>
<evidence type="ECO:0000256" key="2">
    <source>
        <dbReference type="ARBA" id="ARBA00022771"/>
    </source>
</evidence>
<dbReference type="PROSITE" id="PS00518">
    <property type="entry name" value="ZF_RING_1"/>
    <property type="match status" value="1"/>
</dbReference>
<dbReference type="Proteomes" id="UP000015241">
    <property type="component" value="Unassembled WGS sequence"/>
</dbReference>
<evidence type="ECO:0000256" key="3">
    <source>
        <dbReference type="ARBA" id="ARBA00022833"/>
    </source>
</evidence>
<dbReference type="PROSITE" id="PS50089">
    <property type="entry name" value="ZF_RING_2"/>
    <property type="match status" value="1"/>
</dbReference>
<feature type="coiled-coil region" evidence="5">
    <location>
        <begin position="149"/>
        <end position="240"/>
    </location>
</feature>
<dbReference type="HOGENOM" id="CLU_857984_0_0_1"/>
<keyword evidence="3" id="KW-0862">Zinc</keyword>
<proteinExistence type="predicted"/>
<evidence type="ECO:0000313" key="8">
    <source>
        <dbReference type="EMBL" id="EPT04105.1"/>
    </source>
</evidence>
<dbReference type="AlphaFoldDB" id="S8G1A2"/>
<dbReference type="SMART" id="SM00184">
    <property type="entry name" value="RING"/>
    <property type="match status" value="1"/>
</dbReference>
<keyword evidence="2 4" id="KW-0863">Zinc-finger</keyword>
<accession>S8G1A2</accession>
<dbReference type="STRING" id="743788.S8G1A2"/>
<dbReference type="InterPro" id="IPR013083">
    <property type="entry name" value="Znf_RING/FYVE/PHD"/>
</dbReference>
<gene>
    <name evidence="8" type="ORF">FOMPIDRAFT_1058408</name>
</gene>
<evidence type="ECO:0000256" key="5">
    <source>
        <dbReference type="SAM" id="Coils"/>
    </source>
</evidence>
<organism evidence="8 9">
    <name type="scientific">Fomitopsis schrenkii</name>
    <name type="common">Brown rot fungus</name>
    <dbReference type="NCBI Taxonomy" id="2126942"/>
    <lineage>
        <taxon>Eukaryota</taxon>
        <taxon>Fungi</taxon>
        <taxon>Dikarya</taxon>
        <taxon>Basidiomycota</taxon>
        <taxon>Agaricomycotina</taxon>
        <taxon>Agaricomycetes</taxon>
        <taxon>Polyporales</taxon>
        <taxon>Fomitopsis</taxon>
    </lineage>
</organism>